<dbReference type="InterPro" id="IPR001633">
    <property type="entry name" value="EAL_dom"/>
</dbReference>
<dbReference type="Pfam" id="PF00563">
    <property type="entry name" value="EAL"/>
    <property type="match status" value="1"/>
</dbReference>
<dbReference type="PATRIC" id="fig|1121451.3.peg.3370"/>
<name>L0RGV3_9BACT</name>
<dbReference type="eggNOG" id="COG3434">
    <property type="taxonomic scope" value="Bacteria"/>
</dbReference>
<dbReference type="PANTHER" id="PTHR33525:SF4">
    <property type="entry name" value="CYCLIC DI-GMP PHOSPHODIESTERASE CDGJ"/>
    <property type="match status" value="1"/>
</dbReference>
<evidence type="ECO:0000313" key="2">
    <source>
        <dbReference type="EMBL" id="CCO25430.1"/>
    </source>
</evidence>
<dbReference type="HOGENOM" id="CLU_044951_2_0_7"/>
<dbReference type="SMART" id="SM00052">
    <property type="entry name" value="EAL"/>
    <property type="match status" value="1"/>
</dbReference>
<dbReference type="Gene3D" id="1.10.3210.10">
    <property type="entry name" value="Hypothetical protein af1432"/>
    <property type="match status" value="1"/>
</dbReference>
<dbReference type="STRING" id="1121451.DESAM_23163"/>
<dbReference type="RefSeq" id="WP_015338027.1">
    <property type="nucleotide sequence ID" value="NC_020055.1"/>
</dbReference>
<dbReference type="KEGG" id="dhy:DESAM_23163"/>
<keyword evidence="3" id="KW-1185">Reference proteome</keyword>
<proteinExistence type="predicted"/>
<dbReference type="EMBL" id="FO203522">
    <property type="protein sequence ID" value="CCO25430.1"/>
    <property type="molecule type" value="Genomic_DNA"/>
</dbReference>
<sequence length="418" mass="46686">MNDSEIFLDSFFVARQPVFHTDWAIWGYELLFRNSEDSRFADIGDEDAATSQVIADGFGLIQEDIIEGQRLLVNFPRNMLLEEAAAGMLPPEVCVVEILEHVQPEPDVLEALKQLKKSGYTLALDDYVGQKGFEPFIELADIIKVECLGMGRDKLTQITNKLSKYDVTLLAEKVEDSDMFNFCKGLGFELFQGFFFSRPEIIPGKKMSTNNMNRMQLLKSVSGDNFDVDDLTRTINSDVSISYRLLRFMNSPTFGLPNTINSIQQAIVLLGYKKLAGWLRVILLSDMCSGPAGNELAFLSIKRAKFLELMAADNNCGFLSAESMFLLGLFSLLDVLMGRPMEELLAELPIEDELVKALTGEDGCASLWLDLVRAFEKADWTGLGTLIAENNLSALSIARNHLAAMQWANEVALLNKQE</sequence>
<dbReference type="Proteomes" id="UP000010808">
    <property type="component" value="Chromosome"/>
</dbReference>
<dbReference type="InterPro" id="IPR052340">
    <property type="entry name" value="RNase_Y/CdgJ"/>
</dbReference>
<dbReference type="AlphaFoldDB" id="L0RGV3"/>
<dbReference type="PROSITE" id="PS51833">
    <property type="entry name" value="HDOD"/>
    <property type="match status" value="1"/>
</dbReference>
<dbReference type="SUPFAM" id="SSF109604">
    <property type="entry name" value="HD-domain/PDEase-like"/>
    <property type="match status" value="1"/>
</dbReference>
<dbReference type="PIRSF" id="PIRSF003180">
    <property type="entry name" value="DiGMPpdiest_YuxH"/>
    <property type="match status" value="1"/>
</dbReference>
<dbReference type="InterPro" id="IPR035919">
    <property type="entry name" value="EAL_sf"/>
</dbReference>
<evidence type="ECO:0000313" key="3">
    <source>
        <dbReference type="Proteomes" id="UP000010808"/>
    </source>
</evidence>
<accession>L0RGV3</accession>
<protein>
    <submittedName>
        <fullName evidence="2">Diguanylate phosphodiesterase</fullName>
    </submittedName>
</protein>
<reference evidence="2 3" key="1">
    <citation type="submission" date="2012-10" db="EMBL/GenBank/DDBJ databases">
        <authorList>
            <person name="Genoscope - CEA"/>
        </authorList>
    </citation>
    <scope>NUCLEOTIDE SEQUENCE [LARGE SCALE GENOMIC DNA]</scope>
    <source>
        <strain evidence="3">AM13 / DSM 14728</strain>
    </source>
</reference>
<gene>
    <name evidence="2" type="ORF">DESAM_23163</name>
</gene>
<dbReference type="SUPFAM" id="SSF141868">
    <property type="entry name" value="EAL domain-like"/>
    <property type="match status" value="1"/>
</dbReference>
<dbReference type="PANTHER" id="PTHR33525">
    <property type="match status" value="1"/>
</dbReference>
<feature type="domain" description="HDOD" evidence="1">
    <location>
        <begin position="207"/>
        <end position="396"/>
    </location>
</feature>
<organism evidence="2 3">
    <name type="scientific">Maridesulfovibrio hydrothermalis AM13 = DSM 14728</name>
    <dbReference type="NCBI Taxonomy" id="1121451"/>
    <lineage>
        <taxon>Bacteria</taxon>
        <taxon>Pseudomonadati</taxon>
        <taxon>Thermodesulfobacteriota</taxon>
        <taxon>Desulfovibrionia</taxon>
        <taxon>Desulfovibrionales</taxon>
        <taxon>Desulfovibrionaceae</taxon>
        <taxon>Maridesulfovibrio</taxon>
    </lineage>
</organism>
<dbReference type="InterPro" id="IPR013976">
    <property type="entry name" value="HDOD"/>
</dbReference>
<dbReference type="Gene3D" id="3.20.20.450">
    <property type="entry name" value="EAL domain"/>
    <property type="match status" value="1"/>
</dbReference>
<dbReference type="InterPro" id="IPR014408">
    <property type="entry name" value="dGMP_Pdiesterase_EAL/HD-GYP"/>
</dbReference>
<evidence type="ECO:0000259" key="1">
    <source>
        <dbReference type="PROSITE" id="PS51833"/>
    </source>
</evidence>
<dbReference type="Pfam" id="PF08668">
    <property type="entry name" value="HDOD"/>
    <property type="match status" value="1"/>
</dbReference>